<keyword evidence="2" id="KW-1185">Reference proteome</keyword>
<dbReference type="EMBL" id="JAYMYY010000003">
    <property type="protein sequence ID" value="MEO3990810.1"/>
    <property type="molecule type" value="Genomic_DNA"/>
</dbReference>
<dbReference type="Proteomes" id="UP001444146">
    <property type="component" value="Unassembled WGS sequence"/>
</dbReference>
<evidence type="ECO:0000313" key="2">
    <source>
        <dbReference type="Proteomes" id="UP001444146"/>
    </source>
</evidence>
<protein>
    <submittedName>
        <fullName evidence="1">Uncharacterized protein</fullName>
    </submittedName>
</protein>
<comment type="caution">
    <text evidence="1">The sequence shown here is derived from an EMBL/GenBank/DDBJ whole genome shotgun (WGS) entry which is preliminary data.</text>
</comment>
<evidence type="ECO:0000313" key="1">
    <source>
        <dbReference type="EMBL" id="MEO3990810.1"/>
    </source>
</evidence>
<accession>A0ABV0HLA2</accession>
<dbReference type="RefSeq" id="WP_347795187.1">
    <property type="nucleotide sequence ID" value="NZ_JAYMYY010000003.1"/>
</dbReference>
<organism evidence="1 2">
    <name type="scientific">Pseudocitrobacter cyperus</name>
    <dbReference type="NCBI Taxonomy" id="3112843"/>
    <lineage>
        <taxon>Bacteria</taxon>
        <taxon>Pseudomonadati</taxon>
        <taxon>Pseudomonadota</taxon>
        <taxon>Gammaproteobacteria</taxon>
        <taxon>Enterobacterales</taxon>
        <taxon>Enterobacteriaceae</taxon>
        <taxon>Pseudocitrobacter</taxon>
    </lineage>
</organism>
<gene>
    <name evidence="1" type="ORF">VSR74_13440</name>
</gene>
<sequence>MGILEHYSRITKMPLSSVISESVGVAAPLIEKCIHYQCSINEIKNDLLKFTTKEIINRRRGEPEITHEEHCLLIWNTNIRSPLKIPVLDYFQLNANDKFMGKDEKEVISERLSSLRDTYNMEKAIYIYNQRVFDAKKQTVSGDSNILLIHKTIFEDYYFDAGHVQLLPASELIIFGINEVLRRRGIVLPCPVICWIDIYHVNEMVLMLPVIRKSDAFCLVRSRNDIIINPYSQDLRN</sequence>
<name>A0ABV0HLA2_9ENTR</name>
<reference evidence="1 2" key="1">
    <citation type="submission" date="2024-01" db="EMBL/GenBank/DDBJ databases">
        <title>Pseudocitrobacter sp. Endophytic strain Cyp-38L.</title>
        <authorList>
            <person name="Amer M.A."/>
            <person name="Hamed S.M."/>
        </authorList>
    </citation>
    <scope>NUCLEOTIDE SEQUENCE [LARGE SCALE GENOMIC DNA]</scope>
    <source>
        <strain evidence="1 2">Cyp38S</strain>
    </source>
</reference>
<proteinExistence type="predicted"/>